<sequence>MAGTVPASPGSLSADAQAHAHKPLDHAPADSAPRGVGESRDSAHRASVSPLLRTMSDAERASDSLHTFCVESLSTPDFDLHEFISALRARAPLPALRDGLRLVLQDLNHELVTRIQADFNAFVSLGTSLSDAETLSETAAEPMRSVKRELEAVLAQTESDVTLLSAALAKRKLLSQRRRELELLLRVSELLHKCERLLRELRAKEATFKRTSKSADVVVTAMLHASANGGEGGSDDAEEYWRMIERISGEFSQLSFSVSRSEAQGKFVESERERIDTIQREIVARLDALLRNLLVEYRCRDPPAARSPPNAALIKMMQRVLSIYASTSLVEQAERVFGEIIVTPFVARNLTMPAALAYYKAHAKERGWNKDKSVSGSGASATYSHSTGTSAAAATSSPSSATLAHAADAMTAVHDMIEKFMAQSCAPIVHMCTQKGTTSASVGVSGDAPSGPADSLHEFDFVSRVVWPECVHGIQANMGQVFSPGIPNTFHRCFRSACAIYAVMEKACPLEVQLVRLHDSATSKDFWKRWNLAVYFQLRFQQITVDFVATLEQEKKSAIQEAPAGSAAASGTSHSKTSGSPAGSTSQKSANGSANSKDLSIARATSGSSLASSTQYLLLRADMYHLPATHALLHALRLCWDDHIFLPALAGRFLRLSLQCIARYKSWVQAGLDGGWAAPAERGEASFGQQAAGSSSTSTPQTQSALENASLVYSDIKTMESRLLAELASLLRVQLGSDLNSSMFAMFDSSLAEGIQQLCALLPSICDTMVRILSKACVEGLQPLRGILATYRMTNKPPPTQFSRFVPNILKPLRVFFGTEHGGRLPAAVRLDIARQISEACSIKYFEMARDLIESVKKAEDVLKRLSLGKQPGAGSGSADGSVAGGTGKGMSGTSSDVDKISLQLYLDVRKFGSEMEQFGLVLTACPQYSNLWSFIKAETESRVGHVSASAVAGAAVAPGAPPPAQ</sequence>
<keyword evidence="4" id="KW-0813">Transport</keyword>
<feature type="region of interest" description="Disordered" evidence="9">
    <location>
        <begin position="1"/>
        <end position="50"/>
    </location>
</feature>
<dbReference type="OMA" id="HINRDYA"/>
<evidence type="ECO:0000313" key="13">
    <source>
        <dbReference type="Proteomes" id="UP000324585"/>
    </source>
</evidence>
<protein>
    <recommendedName>
        <fullName evidence="3">Conserved oligomeric Golgi complex subunit 2</fullName>
    </recommendedName>
    <alternativeName>
        <fullName evidence="8">Component of oligomeric Golgi complex 2</fullName>
    </alternativeName>
</protein>
<proteinExistence type="inferred from homology"/>
<keyword evidence="13" id="KW-1185">Reference proteome</keyword>
<keyword evidence="6" id="KW-0333">Golgi apparatus</keyword>
<evidence type="ECO:0000256" key="3">
    <source>
        <dbReference type="ARBA" id="ARBA00020977"/>
    </source>
</evidence>
<evidence type="ECO:0000256" key="4">
    <source>
        <dbReference type="ARBA" id="ARBA00022448"/>
    </source>
</evidence>
<evidence type="ECO:0000256" key="5">
    <source>
        <dbReference type="ARBA" id="ARBA00022927"/>
    </source>
</evidence>
<name>A0A5J4YT64_PORPP</name>
<evidence type="ECO:0000259" key="11">
    <source>
        <dbReference type="Pfam" id="PF12022"/>
    </source>
</evidence>
<feature type="domain" description="COG complex component COG2 C-terminal" evidence="11">
    <location>
        <begin position="622"/>
        <end position="909"/>
    </location>
</feature>
<evidence type="ECO:0000256" key="6">
    <source>
        <dbReference type="ARBA" id="ARBA00023034"/>
    </source>
</evidence>
<dbReference type="InterPro" id="IPR009316">
    <property type="entry name" value="COG2"/>
</dbReference>
<evidence type="ECO:0000313" key="12">
    <source>
        <dbReference type="EMBL" id="KAA8494385.1"/>
    </source>
</evidence>
<dbReference type="GO" id="GO:0017119">
    <property type="term" value="C:Golgi transport complex"/>
    <property type="evidence" value="ECO:0007669"/>
    <property type="project" value="TreeGrafter"/>
</dbReference>
<organism evidence="12 13">
    <name type="scientific">Porphyridium purpureum</name>
    <name type="common">Red alga</name>
    <name type="synonym">Porphyridium cruentum</name>
    <dbReference type="NCBI Taxonomy" id="35688"/>
    <lineage>
        <taxon>Eukaryota</taxon>
        <taxon>Rhodophyta</taxon>
        <taxon>Bangiophyceae</taxon>
        <taxon>Porphyridiales</taxon>
        <taxon>Porphyridiaceae</taxon>
        <taxon>Porphyridium</taxon>
    </lineage>
</organism>
<evidence type="ECO:0000256" key="1">
    <source>
        <dbReference type="ARBA" id="ARBA00004395"/>
    </source>
</evidence>
<dbReference type="PANTHER" id="PTHR12961">
    <property type="entry name" value="CONSERVED OLIGOMERIC GOLGI COMPLEX COMPONENT 2"/>
    <property type="match status" value="1"/>
</dbReference>
<dbReference type="GO" id="GO:0007030">
    <property type="term" value="P:Golgi organization"/>
    <property type="evidence" value="ECO:0007669"/>
    <property type="project" value="InterPro"/>
</dbReference>
<dbReference type="PANTHER" id="PTHR12961:SF0">
    <property type="entry name" value="CONSERVED OLIGOMERIC GOLGI COMPLEX SUBUNIT 2"/>
    <property type="match status" value="1"/>
</dbReference>
<evidence type="ECO:0000256" key="7">
    <source>
        <dbReference type="ARBA" id="ARBA00023136"/>
    </source>
</evidence>
<feature type="domain" description="Conserved oligomeric Golgi complex subunit 2 N-terminal" evidence="10">
    <location>
        <begin position="68"/>
        <end position="134"/>
    </location>
</feature>
<dbReference type="InterPro" id="IPR024603">
    <property type="entry name" value="COG_complex_COG2_C"/>
</dbReference>
<evidence type="ECO:0000259" key="10">
    <source>
        <dbReference type="Pfam" id="PF06148"/>
    </source>
</evidence>
<keyword evidence="7" id="KW-0472">Membrane</keyword>
<dbReference type="GO" id="GO:0015031">
    <property type="term" value="P:protein transport"/>
    <property type="evidence" value="ECO:0007669"/>
    <property type="project" value="UniProtKB-KW"/>
</dbReference>
<dbReference type="GO" id="GO:0006891">
    <property type="term" value="P:intra-Golgi vesicle-mediated transport"/>
    <property type="evidence" value="ECO:0007669"/>
    <property type="project" value="TreeGrafter"/>
</dbReference>
<dbReference type="EMBL" id="VRMN01000004">
    <property type="protein sequence ID" value="KAA8494385.1"/>
    <property type="molecule type" value="Genomic_DNA"/>
</dbReference>
<dbReference type="Pfam" id="PF06148">
    <property type="entry name" value="COG2_N"/>
    <property type="match status" value="1"/>
</dbReference>
<feature type="compositionally biased region" description="Gly residues" evidence="9">
    <location>
        <begin position="872"/>
        <end position="891"/>
    </location>
</feature>
<accession>A0A5J4YT64</accession>
<keyword evidence="5" id="KW-0653">Protein transport</keyword>
<feature type="region of interest" description="Disordered" evidence="9">
    <location>
        <begin position="872"/>
        <end position="895"/>
    </location>
</feature>
<dbReference type="AlphaFoldDB" id="A0A5J4YT64"/>
<reference evidence="13" key="1">
    <citation type="journal article" date="2019" name="Nat. Commun.">
        <title>Expansion of phycobilisome linker gene families in mesophilic red algae.</title>
        <authorList>
            <person name="Lee J."/>
            <person name="Kim D."/>
            <person name="Bhattacharya D."/>
            <person name="Yoon H.S."/>
        </authorList>
    </citation>
    <scope>NUCLEOTIDE SEQUENCE [LARGE SCALE GENOMIC DNA]</scope>
    <source>
        <strain evidence="13">CCMP 1328</strain>
    </source>
</reference>
<dbReference type="InterPro" id="IPR024602">
    <property type="entry name" value="COG_su2_N"/>
</dbReference>
<dbReference type="Pfam" id="PF12022">
    <property type="entry name" value="COG2_C"/>
    <property type="match status" value="1"/>
</dbReference>
<feature type="compositionally biased region" description="Low complexity" evidence="9">
    <location>
        <begin position="562"/>
        <end position="580"/>
    </location>
</feature>
<dbReference type="OrthoDB" id="2907at2759"/>
<evidence type="ECO:0000256" key="8">
    <source>
        <dbReference type="ARBA" id="ARBA00031344"/>
    </source>
</evidence>
<comment type="similarity">
    <text evidence="2">Belongs to the COG2 family.</text>
</comment>
<evidence type="ECO:0000256" key="9">
    <source>
        <dbReference type="SAM" id="MobiDB-lite"/>
    </source>
</evidence>
<dbReference type="Proteomes" id="UP000324585">
    <property type="component" value="Unassembled WGS sequence"/>
</dbReference>
<comment type="caution">
    <text evidence="12">The sequence shown here is derived from an EMBL/GenBank/DDBJ whole genome shotgun (WGS) entry which is preliminary data.</text>
</comment>
<gene>
    <name evidence="12" type="ORF">FVE85_2626</name>
</gene>
<dbReference type="GO" id="GO:0000139">
    <property type="term" value="C:Golgi membrane"/>
    <property type="evidence" value="ECO:0007669"/>
    <property type="project" value="UniProtKB-SubCell"/>
</dbReference>
<evidence type="ECO:0000256" key="2">
    <source>
        <dbReference type="ARBA" id="ARBA00007603"/>
    </source>
</evidence>
<comment type="subcellular location">
    <subcellularLocation>
        <location evidence="1">Golgi apparatus membrane</location>
        <topology evidence="1">Peripheral membrane protein</topology>
    </subcellularLocation>
</comment>
<feature type="compositionally biased region" description="Polar residues" evidence="9">
    <location>
        <begin position="581"/>
        <end position="597"/>
    </location>
</feature>
<feature type="region of interest" description="Disordered" evidence="9">
    <location>
        <begin position="562"/>
        <end position="597"/>
    </location>
</feature>